<comment type="caution">
    <text evidence="2">The sequence shown here is derived from an EMBL/GenBank/DDBJ whole genome shotgun (WGS) entry which is preliminary data.</text>
</comment>
<evidence type="ECO:0000259" key="1">
    <source>
        <dbReference type="PROSITE" id="PS51222"/>
    </source>
</evidence>
<dbReference type="PROSITE" id="PS51222">
    <property type="entry name" value="DCD"/>
    <property type="match status" value="1"/>
</dbReference>
<evidence type="ECO:0000313" key="3">
    <source>
        <dbReference type="Proteomes" id="UP001188597"/>
    </source>
</evidence>
<dbReference type="Gene3D" id="2.120.10.80">
    <property type="entry name" value="Kelch-type beta propeller"/>
    <property type="match status" value="2"/>
</dbReference>
<proteinExistence type="predicted"/>
<dbReference type="PANTHER" id="PTHR46034">
    <property type="match status" value="1"/>
</dbReference>
<dbReference type="SUPFAM" id="SSF117281">
    <property type="entry name" value="Kelch motif"/>
    <property type="match status" value="1"/>
</dbReference>
<evidence type="ECO:0000313" key="2">
    <source>
        <dbReference type="EMBL" id="KAK3019506.1"/>
    </source>
</evidence>
<dbReference type="Pfam" id="PF01344">
    <property type="entry name" value="Kelch_1"/>
    <property type="match status" value="4"/>
</dbReference>
<name>A0AA88W1P0_9ASTE</name>
<keyword evidence="3" id="KW-1185">Reference proteome</keyword>
<dbReference type="SMART" id="SM00767">
    <property type="entry name" value="DCD"/>
    <property type="match status" value="1"/>
</dbReference>
<gene>
    <name evidence="2" type="ORF">RJ639_003178</name>
</gene>
<dbReference type="EMBL" id="JAVXUP010000871">
    <property type="protein sequence ID" value="KAK3019506.1"/>
    <property type="molecule type" value="Genomic_DNA"/>
</dbReference>
<sequence length="809" mass="89777">MHMCISAMGAGRKKKTLHLKEKPQPYYTVNCSVPARNLRKSDLGAVIFGCKHNTIKECLLKQLFGLPAPHYAYVKNIHPGLILFLFNYSNRKLHGIFEAESAGQLEINPHGWTTDSTMLTPYPAQVQVRIKQQCCPLPEDVFRPIIADNYYEARLFWFELDWAQTNKLIPLFSSSPLVAPAPSLQHTTRWNTLFHPVPAPDTRERDDDIENLVSEANNTSSDHTIEWTWDAPALTTQNISEPSVGAEAVAGNQKFIPQRSCSSVVSNVSTSVPEKTSQPGKKWSALFKTSSAYDTMRKDECLRMKVTNPISLPPDQSNIGWESSHGAPCLDRENSHASEACEDELTAGKYDEDLDLESCLYSSALKESAESLPPNTLVANTLTAETRDRGQHFKTLTGPSTFRLHQSGADHHAEQRCSSAAKMVTEMKSSDVQTAVIKVIRSVHCLALMQEIEGLKGSQLKQIMKIDTLEKELVLFFILLHNNFSFSTLHSSRFYEDALSQHHIHKHNGPFFLRCTGCKFNVESKVELQQLKTRCTALESGSFPAHEVSNFQASNEVLAKTDDSILIVGGYDSSSWLSALDSYSPSCDTMKSLSAMTFLNSQSSAAKLNGELYIFGGADDHVWFGTVESYNPASDIWCSRPSLKQKKGSMAGASSHGKIFAIGGGNEVECFSEVEMFDPNIGRWIATRSMQQKRFSPAIAEINNALYVVGGYNGINLLYALGGYDGSKMVLTVEAFDPRMGSWMPVEAMNDSRGYFGAVVMGETIHVIGGLNEHEQILNRIECYKEGSGWEVTNLKAVGKRCFFSTLLM</sequence>
<dbReference type="GO" id="GO:0034976">
    <property type="term" value="P:response to endoplasmic reticulum stress"/>
    <property type="evidence" value="ECO:0007669"/>
    <property type="project" value="InterPro"/>
</dbReference>
<dbReference type="InterPro" id="IPR015915">
    <property type="entry name" value="Kelch-typ_b-propeller"/>
</dbReference>
<feature type="domain" description="DCD" evidence="1">
    <location>
        <begin position="41"/>
        <end position="174"/>
    </location>
</feature>
<reference evidence="2" key="1">
    <citation type="submission" date="2022-12" db="EMBL/GenBank/DDBJ databases">
        <title>Draft genome assemblies for two species of Escallonia (Escalloniales).</title>
        <authorList>
            <person name="Chanderbali A."/>
            <person name="Dervinis C."/>
            <person name="Anghel I."/>
            <person name="Soltis D."/>
            <person name="Soltis P."/>
            <person name="Zapata F."/>
        </authorList>
    </citation>
    <scope>NUCLEOTIDE SEQUENCE</scope>
    <source>
        <strain evidence="2">UCBG64.0493</strain>
        <tissue evidence="2">Leaf</tissue>
    </source>
</reference>
<dbReference type="InterPro" id="IPR044832">
    <property type="entry name" value="NRP-like"/>
</dbReference>
<accession>A0AA88W1P0</accession>
<dbReference type="PANTHER" id="PTHR46034:SF23">
    <property type="entry name" value="DCD (DEVELOPMENT AND CELL DEATH) DOMAIN PROTEIN"/>
    <property type="match status" value="1"/>
</dbReference>
<dbReference type="Pfam" id="PF10539">
    <property type="entry name" value="Dev_Cell_Death"/>
    <property type="match status" value="1"/>
</dbReference>
<organism evidence="2 3">
    <name type="scientific">Escallonia herrerae</name>
    <dbReference type="NCBI Taxonomy" id="1293975"/>
    <lineage>
        <taxon>Eukaryota</taxon>
        <taxon>Viridiplantae</taxon>
        <taxon>Streptophyta</taxon>
        <taxon>Embryophyta</taxon>
        <taxon>Tracheophyta</taxon>
        <taxon>Spermatophyta</taxon>
        <taxon>Magnoliopsida</taxon>
        <taxon>eudicotyledons</taxon>
        <taxon>Gunneridae</taxon>
        <taxon>Pentapetalae</taxon>
        <taxon>asterids</taxon>
        <taxon>campanulids</taxon>
        <taxon>Escalloniales</taxon>
        <taxon>Escalloniaceae</taxon>
        <taxon>Escallonia</taxon>
    </lineage>
</organism>
<dbReference type="InterPro" id="IPR006652">
    <property type="entry name" value="Kelch_1"/>
</dbReference>
<dbReference type="AlphaFoldDB" id="A0AA88W1P0"/>
<dbReference type="Proteomes" id="UP001188597">
    <property type="component" value="Unassembled WGS sequence"/>
</dbReference>
<dbReference type="SMART" id="SM00612">
    <property type="entry name" value="Kelch"/>
    <property type="match status" value="4"/>
</dbReference>
<dbReference type="InterPro" id="IPR013989">
    <property type="entry name" value="Dev_and_cell_death_domain"/>
</dbReference>
<protein>
    <recommendedName>
        <fullName evidence="1">DCD domain-containing protein</fullName>
    </recommendedName>
</protein>